<organism evidence="2 3">
    <name type="scientific">Caerostris extrusa</name>
    <name type="common">Bark spider</name>
    <name type="synonym">Caerostris bankana</name>
    <dbReference type="NCBI Taxonomy" id="172846"/>
    <lineage>
        <taxon>Eukaryota</taxon>
        <taxon>Metazoa</taxon>
        <taxon>Ecdysozoa</taxon>
        <taxon>Arthropoda</taxon>
        <taxon>Chelicerata</taxon>
        <taxon>Arachnida</taxon>
        <taxon>Araneae</taxon>
        <taxon>Araneomorphae</taxon>
        <taxon>Entelegynae</taxon>
        <taxon>Araneoidea</taxon>
        <taxon>Araneidae</taxon>
        <taxon>Caerostris</taxon>
    </lineage>
</organism>
<proteinExistence type="predicted"/>
<dbReference type="EMBL" id="BPLR01010968">
    <property type="protein sequence ID" value="GIY43376.1"/>
    <property type="molecule type" value="Genomic_DNA"/>
</dbReference>
<dbReference type="AlphaFoldDB" id="A0AAV4TDC0"/>
<evidence type="ECO:0000256" key="1">
    <source>
        <dbReference type="SAM" id="MobiDB-lite"/>
    </source>
</evidence>
<feature type="region of interest" description="Disordered" evidence="1">
    <location>
        <begin position="91"/>
        <end position="123"/>
    </location>
</feature>
<evidence type="ECO:0000313" key="3">
    <source>
        <dbReference type="Proteomes" id="UP001054945"/>
    </source>
</evidence>
<dbReference type="Proteomes" id="UP001054945">
    <property type="component" value="Unassembled WGS sequence"/>
</dbReference>
<name>A0AAV4TDC0_CAEEX</name>
<comment type="caution">
    <text evidence="2">The sequence shown here is derived from an EMBL/GenBank/DDBJ whole genome shotgun (WGS) entry which is preliminary data.</text>
</comment>
<accession>A0AAV4TDC0</accession>
<protein>
    <submittedName>
        <fullName evidence="2">Uncharacterized protein</fullName>
    </submittedName>
</protein>
<reference evidence="2 3" key="1">
    <citation type="submission" date="2021-06" db="EMBL/GenBank/DDBJ databases">
        <title>Caerostris extrusa draft genome.</title>
        <authorList>
            <person name="Kono N."/>
            <person name="Arakawa K."/>
        </authorList>
    </citation>
    <scope>NUCLEOTIDE SEQUENCE [LARGE SCALE GENOMIC DNA]</scope>
</reference>
<keyword evidence="3" id="KW-1185">Reference proteome</keyword>
<sequence length="123" mass="13572">MKAVNSRKLQEHINTYRVHQQVQEAQVSAGAGPASARDGDPAGGVGAAPHVAVDHGVELVHEPRQQRLSPAGSRVAGLRCPRPFSRRRIFTPRVVRARPHSTNGRWSRHPGTSRMRGDHWKGR</sequence>
<feature type="region of interest" description="Disordered" evidence="1">
    <location>
        <begin position="24"/>
        <end position="48"/>
    </location>
</feature>
<evidence type="ECO:0000313" key="2">
    <source>
        <dbReference type="EMBL" id="GIY43376.1"/>
    </source>
</evidence>
<gene>
    <name evidence="2" type="ORF">CEXT_599501</name>
</gene>